<dbReference type="InterPro" id="IPR013783">
    <property type="entry name" value="Ig-like_fold"/>
</dbReference>
<dbReference type="CDD" id="cd00063">
    <property type="entry name" value="FN3"/>
    <property type="match status" value="1"/>
</dbReference>
<dbReference type="SMART" id="SM00369">
    <property type="entry name" value="LRR_TYP"/>
    <property type="match status" value="16"/>
</dbReference>
<feature type="region of interest" description="Disordered" evidence="5">
    <location>
        <begin position="921"/>
        <end position="965"/>
    </location>
</feature>
<dbReference type="EMBL" id="OV696688">
    <property type="protein sequence ID" value="CAH1257223.1"/>
    <property type="molecule type" value="Genomic_DNA"/>
</dbReference>
<feature type="signal peptide" evidence="7">
    <location>
        <begin position="1"/>
        <end position="34"/>
    </location>
</feature>
<keyword evidence="3" id="KW-0677">Repeat</keyword>
<keyword evidence="2 7" id="KW-0732">Signal</keyword>
<dbReference type="AlphaFoldDB" id="A0A8K0EK93"/>
<keyword evidence="6" id="KW-0812">Transmembrane</keyword>
<evidence type="ECO:0000256" key="7">
    <source>
        <dbReference type="SAM" id="SignalP"/>
    </source>
</evidence>
<dbReference type="InterPro" id="IPR003591">
    <property type="entry name" value="Leu-rich_rpt_typical-subtyp"/>
</dbReference>
<name>A0A8K0EK93_BRALA</name>
<dbReference type="PROSITE" id="PS51450">
    <property type="entry name" value="LRR"/>
    <property type="match status" value="4"/>
</dbReference>
<dbReference type="PROSITE" id="PS50853">
    <property type="entry name" value="FN3"/>
    <property type="match status" value="1"/>
</dbReference>
<dbReference type="Proteomes" id="UP000838412">
    <property type="component" value="Chromosome 3"/>
</dbReference>
<evidence type="ECO:0000256" key="6">
    <source>
        <dbReference type="SAM" id="Phobius"/>
    </source>
</evidence>
<keyword evidence="6" id="KW-0472">Membrane</keyword>
<evidence type="ECO:0000256" key="2">
    <source>
        <dbReference type="ARBA" id="ARBA00022729"/>
    </source>
</evidence>
<accession>A0A8K0EK93</accession>
<feature type="compositionally biased region" description="Low complexity" evidence="5">
    <location>
        <begin position="641"/>
        <end position="654"/>
    </location>
</feature>
<feature type="chain" id="PRO_5035476764" evidence="7">
    <location>
        <begin position="35"/>
        <end position="1040"/>
    </location>
</feature>
<feature type="domain" description="Fibronectin type-III" evidence="8">
    <location>
        <begin position="698"/>
        <end position="795"/>
    </location>
</feature>
<dbReference type="InterPro" id="IPR036116">
    <property type="entry name" value="FN3_sf"/>
</dbReference>
<feature type="compositionally biased region" description="Polar residues" evidence="5">
    <location>
        <begin position="861"/>
        <end position="873"/>
    </location>
</feature>
<dbReference type="Gene3D" id="2.60.40.10">
    <property type="entry name" value="Immunoglobulins"/>
    <property type="match status" value="1"/>
</dbReference>
<dbReference type="InterPro" id="IPR032675">
    <property type="entry name" value="LRR_dom_sf"/>
</dbReference>
<evidence type="ECO:0000313" key="9">
    <source>
        <dbReference type="EMBL" id="CAH1257223.1"/>
    </source>
</evidence>
<keyword evidence="10" id="KW-1185">Reference proteome</keyword>
<dbReference type="InterPro" id="IPR000483">
    <property type="entry name" value="Cys-rich_flank_reg_C"/>
</dbReference>
<dbReference type="OrthoDB" id="1055097at2759"/>
<evidence type="ECO:0000259" key="8">
    <source>
        <dbReference type="PROSITE" id="PS50853"/>
    </source>
</evidence>
<dbReference type="Pfam" id="PF13855">
    <property type="entry name" value="LRR_8"/>
    <property type="match status" value="4"/>
</dbReference>
<gene>
    <name evidence="9" type="primary">IGFALS</name>
    <name evidence="9" type="ORF">BLAG_LOCUS15219</name>
</gene>
<protein>
    <submittedName>
        <fullName evidence="9">IGFALS protein</fullName>
    </submittedName>
</protein>
<dbReference type="Pfam" id="PF00041">
    <property type="entry name" value="fn3"/>
    <property type="match status" value="1"/>
</dbReference>
<dbReference type="SMART" id="SM00365">
    <property type="entry name" value="LRR_SD22"/>
    <property type="match status" value="8"/>
</dbReference>
<evidence type="ECO:0000256" key="1">
    <source>
        <dbReference type="ARBA" id="ARBA00022614"/>
    </source>
</evidence>
<dbReference type="PANTHER" id="PTHR24366:SF161">
    <property type="entry name" value="TIR DOMAIN-CONTAINING PROTEIN"/>
    <property type="match status" value="1"/>
</dbReference>
<keyword evidence="4" id="KW-1015">Disulfide bond</keyword>
<feature type="compositionally biased region" description="Basic and acidic residues" evidence="5">
    <location>
        <begin position="874"/>
        <end position="883"/>
    </location>
</feature>
<dbReference type="PANTHER" id="PTHR24366">
    <property type="entry name" value="IG(IMMUNOGLOBULIN) AND LRR(LEUCINE RICH REPEAT) DOMAINS"/>
    <property type="match status" value="1"/>
</dbReference>
<proteinExistence type="predicted"/>
<dbReference type="Gene3D" id="3.80.10.10">
    <property type="entry name" value="Ribonuclease Inhibitor"/>
    <property type="match status" value="5"/>
</dbReference>
<dbReference type="InterPro" id="IPR003961">
    <property type="entry name" value="FN3_dom"/>
</dbReference>
<feature type="region of interest" description="Disordered" evidence="5">
    <location>
        <begin position="641"/>
        <end position="689"/>
    </location>
</feature>
<dbReference type="SUPFAM" id="SSF49265">
    <property type="entry name" value="Fibronectin type III"/>
    <property type="match status" value="1"/>
</dbReference>
<dbReference type="InterPro" id="IPR001611">
    <property type="entry name" value="Leu-rich_rpt"/>
</dbReference>
<dbReference type="InterPro" id="IPR000372">
    <property type="entry name" value="LRRNT"/>
</dbReference>
<dbReference type="SMART" id="SM00082">
    <property type="entry name" value="LRRCT"/>
    <property type="match status" value="1"/>
</dbReference>
<organism evidence="9 10">
    <name type="scientific">Branchiostoma lanceolatum</name>
    <name type="common">Common lancelet</name>
    <name type="synonym">Amphioxus lanceolatum</name>
    <dbReference type="NCBI Taxonomy" id="7740"/>
    <lineage>
        <taxon>Eukaryota</taxon>
        <taxon>Metazoa</taxon>
        <taxon>Chordata</taxon>
        <taxon>Cephalochordata</taxon>
        <taxon>Leptocardii</taxon>
        <taxon>Amphioxiformes</taxon>
        <taxon>Branchiostomatidae</taxon>
        <taxon>Branchiostoma</taxon>
    </lineage>
</organism>
<evidence type="ECO:0000256" key="5">
    <source>
        <dbReference type="SAM" id="MobiDB-lite"/>
    </source>
</evidence>
<feature type="compositionally biased region" description="Low complexity" evidence="5">
    <location>
        <begin position="672"/>
        <end position="689"/>
    </location>
</feature>
<dbReference type="FunFam" id="3.80.10.10:FF:001164">
    <property type="entry name" value="GH01279p"/>
    <property type="match status" value="1"/>
</dbReference>
<dbReference type="SUPFAM" id="SSF52058">
    <property type="entry name" value="L domain-like"/>
    <property type="match status" value="2"/>
</dbReference>
<keyword evidence="6" id="KW-1133">Transmembrane helix</keyword>
<evidence type="ECO:0000256" key="3">
    <source>
        <dbReference type="ARBA" id="ARBA00022737"/>
    </source>
</evidence>
<evidence type="ECO:0000313" key="10">
    <source>
        <dbReference type="Proteomes" id="UP000838412"/>
    </source>
</evidence>
<evidence type="ECO:0000256" key="4">
    <source>
        <dbReference type="ARBA" id="ARBA00023157"/>
    </source>
</evidence>
<sequence>MVITQLATMVHTRASCLSALLLTLLMSLAGVVIALDCAPQCRCHGATVDCSHGALTAYPRDQLIPSSTEIFLLNDNQISGLNRNPLLPNLLELNLEDNSITSISRPGSPFSRRPNLQVLRLGGNVISTVPDSAFDGLSQLVRLYLNRNTITTITAFGSNSFLDSLEMLDLQDNGLTSIGIETFTGVPLLTELNLSSNGISRIEDGSFGRLKKLRVLYLHSNHIGMLTSATFQGMPALTCLTLSDNKIQTLPDMAFIGATNLGFLDLSSNELSTVTQTAFSGLYNLTTLLLERNNISSIEDGAFGDLVKLQSLVLRYNILQNMSASTLTSTDLWELDLADNSLTAVRREDFARLTKLKYLRLHTNRIRTVEDGSFANLANVVVLEIYGNFLTNVSGATFQGLVSVEHIGMGGSNPIETFPDDTFRDLPKLSHLGLLGLPLVSVSDRVWAPLQNLKSISMSDSRLRSIPVLPVSLESFSIYRNNQMLTELRLGDFTTLPRSETGEHLPLPHLTSLTLRQTGLQKIHPFAFSTLPALKTLDLSSNNFQSILSVDPDAFGNLTTLLSLNVDKVTTWSPRVFRHLPCLQAVTLGKSFICASCDLLDLGKWINKTAVNVQPSSPTCSSPVSLQGRSLKSLREEDFGTCPATTAPPATEPAVQICPTPSPSMATPSQGSPYVTTPKSSKPPSLSPTIEQTGICISPRNVTVHDVKDSRAEVEWIHGGSTDLTGFVIKYKPHGEKEWMKTKPVHTTVRRSDPILDLLPDTPYTACVTVFCNNIELKQKLAIDDQCVEFTTEAVAGLSQATVVGLGVGLPLLLIILVMAALIFLWKRKGLSSAEHVDARTPNHPQQQEAPADSAEADSGVTCTDDSPYNMINDNRRSDRRPSQENPYQDPESLQEPTAGRITSSYLELSQCGAKNSMINSRANDEESRNVPIPTPRPSPSTDRKGSSSSFNNSLYDMPGPMADNTYSEVNDVGSGEEQNAMFVFTTCPSPPSLRLLWPMVRTVTWSTLALPAVWRVPENNKAMASSRTDLLLTSTDTTA</sequence>
<dbReference type="SMART" id="SM00013">
    <property type="entry name" value="LRRNT"/>
    <property type="match status" value="1"/>
</dbReference>
<reference evidence="9" key="1">
    <citation type="submission" date="2022-01" db="EMBL/GenBank/DDBJ databases">
        <authorList>
            <person name="Braso-Vives M."/>
        </authorList>
    </citation>
    <scope>NUCLEOTIDE SEQUENCE</scope>
</reference>
<feature type="region of interest" description="Disordered" evidence="5">
    <location>
        <begin position="837"/>
        <end position="898"/>
    </location>
</feature>
<feature type="transmembrane region" description="Helical" evidence="6">
    <location>
        <begin position="803"/>
        <end position="826"/>
    </location>
</feature>
<keyword evidence="1" id="KW-0433">Leucine-rich repeat</keyword>